<dbReference type="OrthoDB" id="826619at2"/>
<accession>A0A2T0UC15</accession>
<feature type="chain" id="PRO_5015624319" evidence="1">
    <location>
        <begin position="19"/>
        <end position="145"/>
    </location>
</feature>
<keyword evidence="1" id="KW-0732">Signal</keyword>
<sequence>MKKLFITAVAGLAISLSACNSNSSSKVNSQDSVSADSASAATIVFESPVYDFGKATDGDKVSHDFKFTNSGTSPLIITNASASCGCTVPDYPREPIAPGASGIIKVVFDTSNKVGIQNKQIIIASNAATPSTELFIKGEVQSLTK</sequence>
<dbReference type="PROSITE" id="PS51257">
    <property type="entry name" value="PROKAR_LIPOPROTEIN"/>
    <property type="match status" value="1"/>
</dbReference>
<reference evidence="2 3" key="1">
    <citation type="submission" date="2018-03" db="EMBL/GenBank/DDBJ databases">
        <title>Genomic Encyclopedia of Type Strains, Phase III (KMG-III): the genomes of soil and plant-associated and newly described type strains.</title>
        <authorList>
            <person name="Whitman W."/>
        </authorList>
    </citation>
    <scope>NUCLEOTIDE SEQUENCE [LARGE SCALE GENOMIC DNA]</scope>
    <source>
        <strain evidence="2 3">CGMCC 1.9313</strain>
    </source>
</reference>
<comment type="caution">
    <text evidence="2">The sequence shown here is derived from an EMBL/GenBank/DDBJ whole genome shotgun (WGS) entry which is preliminary data.</text>
</comment>
<name>A0A2T0UC15_9SPHI</name>
<protein>
    <submittedName>
        <fullName evidence="2">Uncharacterized protein DUF1573</fullName>
    </submittedName>
</protein>
<evidence type="ECO:0000256" key="1">
    <source>
        <dbReference type="SAM" id="SignalP"/>
    </source>
</evidence>
<dbReference type="RefSeq" id="WP_106290841.1">
    <property type="nucleotide sequence ID" value="NZ_PVTH01000001.1"/>
</dbReference>
<feature type="signal peptide" evidence="1">
    <location>
        <begin position="1"/>
        <end position="18"/>
    </location>
</feature>
<evidence type="ECO:0000313" key="3">
    <source>
        <dbReference type="Proteomes" id="UP000238034"/>
    </source>
</evidence>
<dbReference type="Pfam" id="PF07610">
    <property type="entry name" value="DUF1573"/>
    <property type="match status" value="1"/>
</dbReference>
<dbReference type="AlphaFoldDB" id="A0A2T0UC15"/>
<dbReference type="Proteomes" id="UP000238034">
    <property type="component" value="Unassembled WGS sequence"/>
</dbReference>
<proteinExistence type="predicted"/>
<dbReference type="PANTHER" id="PTHR37833">
    <property type="entry name" value="LIPOPROTEIN-RELATED"/>
    <property type="match status" value="1"/>
</dbReference>
<dbReference type="InterPro" id="IPR013783">
    <property type="entry name" value="Ig-like_fold"/>
</dbReference>
<gene>
    <name evidence="2" type="ORF">B0I27_101404</name>
</gene>
<dbReference type="InterPro" id="IPR011467">
    <property type="entry name" value="DUF1573"/>
</dbReference>
<keyword evidence="3" id="KW-1185">Reference proteome</keyword>
<dbReference type="PANTHER" id="PTHR37833:SF1">
    <property type="entry name" value="SIGNAL PEPTIDE PROTEIN"/>
    <property type="match status" value="1"/>
</dbReference>
<organism evidence="2 3">
    <name type="scientific">Arcticibacter pallidicorallinus</name>
    <dbReference type="NCBI Taxonomy" id="1259464"/>
    <lineage>
        <taxon>Bacteria</taxon>
        <taxon>Pseudomonadati</taxon>
        <taxon>Bacteroidota</taxon>
        <taxon>Sphingobacteriia</taxon>
        <taxon>Sphingobacteriales</taxon>
        <taxon>Sphingobacteriaceae</taxon>
        <taxon>Arcticibacter</taxon>
    </lineage>
</organism>
<dbReference type="Gene3D" id="2.60.40.10">
    <property type="entry name" value="Immunoglobulins"/>
    <property type="match status" value="1"/>
</dbReference>
<evidence type="ECO:0000313" key="2">
    <source>
        <dbReference type="EMBL" id="PRY55434.1"/>
    </source>
</evidence>
<dbReference type="EMBL" id="PVTH01000001">
    <property type="protein sequence ID" value="PRY55434.1"/>
    <property type="molecule type" value="Genomic_DNA"/>
</dbReference>